<dbReference type="OrthoDB" id="2019121at2759"/>
<feature type="compositionally biased region" description="Basic residues" evidence="6">
    <location>
        <begin position="330"/>
        <end position="345"/>
    </location>
</feature>
<evidence type="ECO:0000256" key="2">
    <source>
        <dbReference type="ARBA" id="ARBA00022606"/>
    </source>
</evidence>
<dbReference type="Proteomes" id="UP000708148">
    <property type="component" value="Unassembled WGS sequence"/>
</dbReference>
<reference evidence="8" key="1">
    <citation type="submission" date="2020-12" db="EMBL/GenBank/DDBJ databases">
        <authorList>
            <person name="Iha C."/>
        </authorList>
    </citation>
    <scope>NUCLEOTIDE SEQUENCE</scope>
</reference>
<dbReference type="GO" id="GO:0005634">
    <property type="term" value="C:nucleus"/>
    <property type="evidence" value="ECO:0007669"/>
    <property type="project" value="TreeGrafter"/>
</dbReference>
<keyword evidence="3" id="KW-0285">Flavoprotein</keyword>
<keyword evidence="5" id="KW-0157">Chromophore</keyword>
<dbReference type="CDD" id="cd00352">
    <property type="entry name" value="Gn_AT_II"/>
    <property type="match status" value="1"/>
</dbReference>
<dbReference type="InterPro" id="IPR029055">
    <property type="entry name" value="Ntn_hydrolases_N"/>
</dbReference>
<keyword evidence="1" id="KW-0675">Receptor</keyword>
<dbReference type="EMBL" id="CAJHUC010000603">
    <property type="protein sequence ID" value="CAD7697107.1"/>
    <property type="molecule type" value="Genomic_DNA"/>
</dbReference>
<accession>A0A8S1IQN7</accession>
<keyword evidence="9" id="KW-1185">Reference proteome</keyword>
<dbReference type="PROSITE" id="PS50112">
    <property type="entry name" value="PAS"/>
    <property type="match status" value="1"/>
</dbReference>
<dbReference type="SUPFAM" id="SSF55785">
    <property type="entry name" value="PYP-like sensor domain (PAS domain)"/>
    <property type="match status" value="1"/>
</dbReference>
<dbReference type="AlphaFoldDB" id="A0A8S1IQN7"/>
<dbReference type="Gene3D" id="3.60.20.10">
    <property type="entry name" value="Glutamine Phosphoribosylpyrophosphate, subunit 1, domain 1"/>
    <property type="match status" value="1"/>
</dbReference>
<dbReference type="SUPFAM" id="SSF56235">
    <property type="entry name" value="N-terminal nucleophile aminohydrolases (Ntn hydrolases)"/>
    <property type="match status" value="1"/>
</dbReference>
<evidence type="ECO:0000259" key="7">
    <source>
        <dbReference type="PROSITE" id="PS50112"/>
    </source>
</evidence>
<evidence type="ECO:0000256" key="5">
    <source>
        <dbReference type="ARBA" id="ARBA00022991"/>
    </source>
</evidence>
<dbReference type="PANTHER" id="PTHR47429:SF2">
    <property type="entry name" value="PROTEIN TWIN LOV 1"/>
    <property type="match status" value="1"/>
</dbReference>
<dbReference type="Gene3D" id="3.30.450.20">
    <property type="entry name" value="PAS domain"/>
    <property type="match status" value="1"/>
</dbReference>
<dbReference type="InterPro" id="IPR000014">
    <property type="entry name" value="PAS"/>
</dbReference>
<sequence length="553" mass="60072">MAFLSVVPEKSLELGDDEKLHRARKEQFITQSLEAAQLGGGGQKVVKTLRGGGVAVEHISDSAKIATFGPFIAALTGNLHNYGYLVKKYLHEELQLPATVTLEAIKERMPVTEAALLCHLYAQLGTAMLSKLRGHFSFVLYDSNTVRVLAARDPSGMYPLVQGHFADNALYVTSGSFQPADAQEVVNILPGHYKYGWRAPPRKYSNPEVEVKSHAKQASNAADEALAGIFCSHQPLAVNPWLTNLGYGGRRSMDGAPRTGPKRNSLEFGRSGNSRRSLDSTVLRNPRQGLDSHKPQSRADEKGWWRAKDEETAANPALPPAPEAPEHSGAPKKHKRHRKRHRKSKAAAQATEAKPAESDNEHSSDSGSDHKSVVEFINQLSTVFRKDSASARMLTNLLGASPCALVVTDANQEDAPIVFVNEQFELSTGYTAQEVVGKNCRFLQAAPGAPRVPSQPSSTIRRALDTGKSTSVKLMNYKKDGSPVWNDLSIVPLRDTEGKITHHVGMQTFTPAQDAITTKRTLAGASSMVRSRSCSDMSVMDKAAPLHTGGLAF</sequence>
<keyword evidence="2" id="KW-0716">Sensory transduction</keyword>
<dbReference type="GO" id="GO:0009881">
    <property type="term" value="F:photoreceptor activity"/>
    <property type="evidence" value="ECO:0007669"/>
    <property type="project" value="UniProtKB-KW"/>
</dbReference>
<name>A0A8S1IQN7_9CHLO</name>
<evidence type="ECO:0000256" key="3">
    <source>
        <dbReference type="ARBA" id="ARBA00022630"/>
    </source>
</evidence>
<comment type="caution">
    <text evidence="8">The sequence shown here is derived from an EMBL/GenBank/DDBJ whole genome shotgun (WGS) entry which is preliminary data.</text>
</comment>
<evidence type="ECO:0000313" key="9">
    <source>
        <dbReference type="Proteomes" id="UP000708148"/>
    </source>
</evidence>
<dbReference type="Pfam" id="PF13537">
    <property type="entry name" value="GATase_7"/>
    <property type="match status" value="1"/>
</dbReference>
<dbReference type="Pfam" id="PF13426">
    <property type="entry name" value="PAS_9"/>
    <property type="match status" value="1"/>
</dbReference>
<protein>
    <recommendedName>
        <fullName evidence="7">PAS domain-containing protein</fullName>
    </recommendedName>
</protein>
<feature type="compositionally biased region" description="Basic and acidic residues" evidence="6">
    <location>
        <begin position="354"/>
        <end position="370"/>
    </location>
</feature>
<proteinExistence type="predicted"/>
<feature type="compositionally biased region" description="Basic and acidic residues" evidence="6">
    <location>
        <begin position="290"/>
        <end position="311"/>
    </location>
</feature>
<keyword evidence="4" id="KW-0288">FMN</keyword>
<evidence type="ECO:0000256" key="4">
    <source>
        <dbReference type="ARBA" id="ARBA00022643"/>
    </source>
</evidence>
<keyword evidence="1" id="KW-0600">Photoreceptor protein</keyword>
<feature type="compositionally biased region" description="Polar residues" evidence="6">
    <location>
        <begin position="271"/>
        <end position="283"/>
    </location>
</feature>
<dbReference type="InterPro" id="IPR017932">
    <property type="entry name" value="GATase_2_dom"/>
</dbReference>
<dbReference type="NCBIfam" id="TIGR00229">
    <property type="entry name" value="sensory_box"/>
    <property type="match status" value="1"/>
</dbReference>
<organism evidence="8 9">
    <name type="scientific">Ostreobium quekettii</name>
    <dbReference type="NCBI Taxonomy" id="121088"/>
    <lineage>
        <taxon>Eukaryota</taxon>
        <taxon>Viridiplantae</taxon>
        <taxon>Chlorophyta</taxon>
        <taxon>core chlorophytes</taxon>
        <taxon>Ulvophyceae</taxon>
        <taxon>TCBD clade</taxon>
        <taxon>Bryopsidales</taxon>
        <taxon>Ostreobineae</taxon>
        <taxon>Ostreobiaceae</taxon>
        <taxon>Ostreobium</taxon>
    </lineage>
</organism>
<dbReference type="PANTHER" id="PTHR47429">
    <property type="entry name" value="PROTEIN TWIN LOV 1"/>
    <property type="match status" value="1"/>
</dbReference>
<evidence type="ECO:0000256" key="1">
    <source>
        <dbReference type="ARBA" id="ARBA00022543"/>
    </source>
</evidence>
<evidence type="ECO:0000256" key="6">
    <source>
        <dbReference type="SAM" id="MobiDB-lite"/>
    </source>
</evidence>
<dbReference type="CDD" id="cd00130">
    <property type="entry name" value="PAS"/>
    <property type="match status" value="1"/>
</dbReference>
<feature type="region of interest" description="Disordered" evidence="6">
    <location>
        <begin position="252"/>
        <end position="370"/>
    </location>
</feature>
<evidence type="ECO:0000313" key="8">
    <source>
        <dbReference type="EMBL" id="CAD7697107.1"/>
    </source>
</evidence>
<feature type="domain" description="PAS" evidence="7">
    <location>
        <begin position="390"/>
        <end position="439"/>
    </location>
</feature>
<dbReference type="InterPro" id="IPR035965">
    <property type="entry name" value="PAS-like_dom_sf"/>
</dbReference>
<gene>
    <name evidence="8" type="ORF">OSTQU699_LOCUS2468</name>
</gene>